<dbReference type="EMBL" id="GBHO01037167">
    <property type="protein sequence ID" value="JAG06437.1"/>
    <property type="molecule type" value="Transcribed_RNA"/>
</dbReference>
<feature type="region of interest" description="Disordered" evidence="1">
    <location>
        <begin position="24"/>
        <end position="78"/>
    </location>
</feature>
<evidence type="ECO:0000313" key="2">
    <source>
        <dbReference type="EMBL" id="JAG06436.1"/>
    </source>
</evidence>
<dbReference type="EMBL" id="GDHC01015821">
    <property type="protein sequence ID" value="JAQ02808.1"/>
    <property type="molecule type" value="Transcribed_RNA"/>
</dbReference>
<sequence>MYHLCICHPQKFPTSTAQSLVVPPISHRPTMDSTSPPTHPFLDPDSHSPMLAVLSSHRRTPPPLPYPSSPQNPLATASTTLHPSTLSLFVIALGFVSAPSHQSTPLGAATS</sequence>
<accession>A0A0A9WGA8</accession>
<dbReference type="EMBL" id="GBHO01037168">
    <property type="protein sequence ID" value="JAG06436.1"/>
    <property type="molecule type" value="Transcribed_RNA"/>
</dbReference>
<gene>
    <name evidence="2" type="ORF">CM83_10601</name>
    <name evidence="3" type="ORF">CM83_10603</name>
    <name evidence="4" type="ORF">g.13221</name>
</gene>
<evidence type="ECO:0000313" key="3">
    <source>
        <dbReference type="EMBL" id="JAG06437.1"/>
    </source>
</evidence>
<evidence type="ECO:0000256" key="1">
    <source>
        <dbReference type="SAM" id="MobiDB-lite"/>
    </source>
</evidence>
<proteinExistence type="predicted"/>
<reference evidence="2" key="2">
    <citation type="submission" date="2014-07" db="EMBL/GenBank/DDBJ databases">
        <authorList>
            <person name="Hull J."/>
        </authorList>
    </citation>
    <scope>NUCLEOTIDE SEQUENCE</scope>
</reference>
<name>A0A0A9WGA8_LYGHE</name>
<reference evidence="4" key="3">
    <citation type="journal article" date="2016" name="Gigascience">
        <title>De novo construction of an expanded transcriptome assembly for the western tarnished plant bug, Lygus hesperus.</title>
        <authorList>
            <person name="Tassone E.E."/>
            <person name="Geib S.M."/>
            <person name="Hall B."/>
            <person name="Fabrick J.A."/>
            <person name="Brent C.S."/>
            <person name="Hull J.J."/>
        </authorList>
    </citation>
    <scope>NUCLEOTIDE SEQUENCE</scope>
</reference>
<protein>
    <submittedName>
        <fullName evidence="2">Uncharacterized protein</fullName>
    </submittedName>
</protein>
<feature type="compositionally biased region" description="Pro residues" evidence="1">
    <location>
        <begin position="61"/>
        <end position="70"/>
    </location>
</feature>
<evidence type="ECO:0000313" key="4">
    <source>
        <dbReference type="EMBL" id="JAQ02808.1"/>
    </source>
</evidence>
<reference evidence="2" key="1">
    <citation type="journal article" date="2014" name="PLoS ONE">
        <title>Transcriptome-Based Identification of ABC Transporters in the Western Tarnished Plant Bug Lygus hesperus.</title>
        <authorList>
            <person name="Hull J.J."/>
            <person name="Chaney K."/>
            <person name="Geib S.M."/>
            <person name="Fabrick J.A."/>
            <person name="Brent C.S."/>
            <person name="Walsh D."/>
            <person name="Lavine L.C."/>
        </authorList>
    </citation>
    <scope>NUCLEOTIDE SEQUENCE</scope>
</reference>
<organism evidence="2">
    <name type="scientific">Lygus hesperus</name>
    <name type="common">Western plant bug</name>
    <dbReference type="NCBI Taxonomy" id="30085"/>
    <lineage>
        <taxon>Eukaryota</taxon>
        <taxon>Metazoa</taxon>
        <taxon>Ecdysozoa</taxon>
        <taxon>Arthropoda</taxon>
        <taxon>Hexapoda</taxon>
        <taxon>Insecta</taxon>
        <taxon>Pterygota</taxon>
        <taxon>Neoptera</taxon>
        <taxon>Paraneoptera</taxon>
        <taxon>Hemiptera</taxon>
        <taxon>Heteroptera</taxon>
        <taxon>Panheteroptera</taxon>
        <taxon>Cimicomorpha</taxon>
        <taxon>Miridae</taxon>
        <taxon>Mirini</taxon>
        <taxon>Lygus</taxon>
    </lineage>
</organism>
<dbReference type="AlphaFoldDB" id="A0A0A9WGA8"/>